<organism evidence="1 2">
    <name type="scientific">Stutzerimonas balearica</name>
    <dbReference type="NCBI Taxonomy" id="74829"/>
    <lineage>
        <taxon>Bacteria</taxon>
        <taxon>Pseudomonadati</taxon>
        <taxon>Pseudomonadota</taxon>
        <taxon>Gammaproteobacteria</taxon>
        <taxon>Pseudomonadales</taxon>
        <taxon>Pseudomonadaceae</taxon>
        <taxon>Stutzerimonas</taxon>
    </lineage>
</organism>
<reference evidence="1 2" key="1">
    <citation type="submission" date="2020-12" db="EMBL/GenBank/DDBJ databases">
        <title>FDA dAtabase for Regulatory Grade micrObial Sequences (FDA-ARGOS): Supporting development and validation of Infectious Disease Dx tests.</title>
        <authorList>
            <person name="Sproer C."/>
            <person name="Gronow S."/>
            <person name="Severitt S."/>
            <person name="Schroder I."/>
            <person name="Tallon L."/>
            <person name="Sadzewicz L."/>
            <person name="Zhao X."/>
            <person name="Boylan J."/>
            <person name="Ott S."/>
            <person name="Bowen H."/>
            <person name="Vavikolanu K."/>
            <person name="Mehta A."/>
            <person name="Aluvathingal J."/>
            <person name="Nadendla S."/>
            <person name="Lowell S."/>
            <person name="Myers T."/>
            <person name="Yan Y."/>
            <person name="Sichtig H."/>
        </authorList>
    </citation>
    <scope>NUCLEOTIDE SEQUENCE [LARGE SCALE GENOMIC DNA]</scope>
    <source>
        <strain evidence="1 2">FDAARGOS_1013</strain>
    </source>
</reference>
<proteinExistence type="predicted"/>
<gene>
    <name evidence="1" type="ORF">I6H70_11060</name>
</gene>
<dbReference type="EMBL" id="CP067013">
    <property type="protein sequence ID" value="QQN49109.1"/>
    <property type="molecule type" value="Genomic_DNA"/>
</dbReference>
<evidence type="ECO:0000313" key="1">
    <source>
        <dbReference type="EMBL" id="QQN49109.1"/>
    </source>
</evidence>
<dbReference type="RefSeq" id="WP_200290054.1">
    <property type="nucleotide sequence ID" value="NZ_CP067013.1"/>
</dbReference>
<dbReference type="AlphaFoldDB" id="A0A9X7V0W9"/>
<sequence length="252" mass="28613">MKVSNEFERWGLGYSGCDGGDIGHRTAPAIWVCGIEWGGGHTPEALAIHMEEDVNAPPRGYSDWRENLAYIFNRQVMKILSVINGGTVSEYKQFAESVQPFVEGTRGYFKMNLYPIGFKDTNYARWHDSFSAITGFQDKADYLAWCSERRFPQIRKWAEEFVPKLIMCLGKTYIHDFKSAFDDAESDLTHEVIDDRDLFWGINREGSVVVVIPFMVNPNGLVKNVSIQKFGERISQLLTSQSTRTQQSCAGV</sequence>
<name>A0A9X7V0W9_9GAMM</name>
<protein>
    <submittedName>
        <fullName evidence="1">Uncharacterized protein</fullName>
    </submittedName>
</protein>
<dbReference type="Proteomes" id="UP000595933">
    <property type="component" value="Chromosome"/>
</dbReference>
<accession>A0A9X7V0W9</accession>
<evidence type="ECO:0000313" key="2">
    <source>
        <dbReference type="Proteomes" id="UP000595933"/>
    </source>
</evidence>